<dbReference type="Proteomes" id="UP000011777">
    <property type="component" value="Unassembled WGS sequence"/>
</dbReference>
<dbReference type="PANTHER" id="PTHR11875">
    <property type="entry name" value="TESTIS-SPECIFIC Y-ENCODED PROTEIN"/>
    <property type="match status" value="1"/>
</dbReference>
<accession>M3IQS6</accession>
<comment type="similarity">
    <text evidence="1 2">Belongs to the nucleosome assembly protein (NAP) family.</text>
</comment>
<gene>
    <name evidence="5" type="ORF">G210_0502</name>
</gene>
<dbReference type="STRING" id="1245528.M3IQS6"/>
<comment type="caution">
    <text evidence="5">The sequence shown here is derived from an EMBL/GenBank/DDBJ whole genome shotgun (WGS) entry which is preliminary data.</text>
</comment>
<feature type="region of interest" description="Disordered" evidence="4">
    <location>
        <begin position="229"/>
        <end position="263"/>
    </location>
</feature>
<dbReference type="SUPFAM" id="SSF143113">
    <property type="entry name" value="NAP-like"/>
    <property type="match status" value="1"/>
</dbReference>
<dbReference type="Gene3D" id="3.30.1120.90">
    <property type="entry name" value="Nucleosome assembly protein"/>
    <property type="match status" value="1"/>
</dbReference>
<sequence length="263" mass="31323">MSDNHEEEGKQLQVSLDKLADWEKEMNQVEKDAEIYRMKKTQPMYEKRRSILKTVPKFWYIILAENEDFTDYISPEDLKFLEFIEDIYVYYPIINGEADHFRDFDLTITFGENSLIPQQEITKKFRTVVKYDGEERLVSEPVEVQWPKELTKINPVAIKEKYKGKDKKEMSLSEKKKYREGMRSFFSFFNWTGEKPGKEFRYGEEIANLIVDDLYLNALKYYILALSDEGDEEEEIDSSEGEELDLSDDDEEEEENPTKKRKL</sequence>
<name>M3IQS6_CANMX</name>
<evidence type="ECO:0000256" key="3">
    <source>
        <dbReference type="SAM" id="Coils"/>
    </source>
</evidence>
<dbReference type="GO" id="GO:0006334">
    <property type="term" value="P:nucleosome assembly"/>
    <property type="evidence" value="ECO:0007669"/>
    <property type="project" value="InterPro"/>
</dbReference>
<keyword evidence="3" id="KW-0175">Coiled coil</keyword>
<dbReference type="GO" id="GO:0005634">
    <property type="term" value="C:nucleus"/>
    <property type="evidence" value="ECO:0007669"/>
    <property type="project" value="InterPro"/>
</dbReference>
<dbReference type="AlphaFoldDB" id="M3IQS6"/>
<evidence type="ECO:0000313" key="6">
    <source>
        <dbReference type="Proteomes" id="UP000011777"/>
    </source>
</evidence>
<dbReference type="OMA" id="PGKEFPN"/>
<organism evidence="5 6">
    <name type="scientific">Candida maltosa (strain Xu316)</name>
    <name type="common">Yeast</name>
    <dbReference type="NCBI Taxonomy" id="1245528"/>
    <lineage>
        <taxon>Eukaryota</taxon>
        <taxon>Fungi</taxon>
        <taxon>Dikarya</taxon>
        <taxon>Ascomycota</taxon>
        <taxon>Saccharomycotina</taxon>
        <taxon>Pichiomycetes</taxon>
        <taxon>Debaryomycetaceae</taxon>
        <taxon>Candida/Lodderomyces clade</taxon>
        <taxon>Candida</taxon>
    </lineage>
</organism>
<proteinExistence type="inferred from homology"/>
<keyword evidence="6" id="KW-1185">Reference proteome</keyword>
<dbReference type="InterPro" id="IPR002164">
    <property type="entry name" value="NAP_family"/>
</dbReference>
<protein>
    <submittedName>
        <fullName evidence="5">Uncharacterized protein</fullName>
    </submittedName>
</protein>
<reference evidence="5 6" key="1">
    <citation type="submission" date="2013-02" db="EMBL/GenBank/DDBJ databases">
        <title>Genome sequence of Candida maltosa Xu316, a potential industrial strain for xylitol and ethanol production.</title>
        <authorList>
            <person name="Yu J."/>
            <person name="Wang Q."/>
            <person name="Geng X."/>
            <person name="Bao W."/>
            <person name="He P."/>
            <person name="Cai J."/>
        </authorList>
    </citation>
    <scope>NUCLEOTIDE SEQUENCE [LARGE SCALE GENOMIC DNA]</scope>
    <source>
        <strain evidence="6">Xu316</strain>
    </source>
</reference>
<evidence type="ECO:0000256" key="4">
    <source>
        <dbReference type="SAM" id="MobiDB-lite"/>
    </source>
</evidence>
<evidence type="ECO:0000256" key="1">
    <source>
        <dbReference type="ARBA" id="ARBA00009947"/>
    </source>
</evidence>
<dbReference type="OrthoDB" id="19419at2759"/>
<evidence type="ECO:0000256" key="2">
    <source>
        <dbReference type="RuleBase" id="RU003876"/>
    </source>
</evidence>
<feature type="compositionally biased region" description="Acidic residues" evidence="4">
    <location>
        <begin position="229"/>
        <end position="255"/>
    </location>
</feature>
<dbReference type="Pfam" id="PF00956">
    <property type="entry name" value="NAP"/>
    <property type="match status" value="1"/>
</dbReference>
<dbReference type="HOGENOM" id="CLU_072852_0_0_1"/>
<feature type="coiled-coil region" evidence="3">
    <location>
        <begin position="12"/>
        <end position="39"/>
    </location>
</feature>
<evidence type="ECO:0000313" key="5">
    <source>
        <dbReference type="EMBL" id="EMG48856.1"/>
    </source>
</evidence>
<dbReference type="eggNOG" id="KOG1508">
    <property type="taxonomic scope" value="Eukaryota"/>
</dbReference>
<dbReference type="EMBL" id="AOGT01000940">
    <property type="protein sequence ID" value="EMG48856.1"/>
    <property type="molecule type" value="Genomic_DNA"/>
</dbReference>
<dbReference type="InterPro" id="IPR037231">
    <property type="entry name" value="NAP-like_sf"/>
</dbReference>